<evidence type="ECO:0000313" key="1">
    <source>
        <dbReference type="EMBL" id="PPR89255.1"/>
    </source>
</evidence>
<sequence length="74" mass="8115">MPRRAWNPPPWNVAMKEAVGQSITQRPEGHPVEMMEEAPGGSTSGLLESSQNRGQKWVYTTFLSGRSGVISAMN</sequence>
<dbReference type="EMBL" id="KZ668005">
    <property type="protein sequence ID" value="PPR89255.1"/>
    <property type="molecule type" value="Genomic_DNA"/>
</dbReference>
<reference evidence="1 2" key="1">
    <citation type="submission" date="2015-01" db="EMBL/GenBank/DDBJ databases">
        <title>Genome of allotetraploid Gossypium barbadense reveals genomic plasticity and fiber elongation in cotton evolution.</title>
        <authorList>
            <person name="Chen X."/>
            <person name="Liu X."/>
            <person name="Zhao B."/>
            <person name="Zheng H."/>
            <person name="Hu Y."/>
            <person name="Lu G."/>
            <person name="Yang C."/>
            <person name="Chen J."/>
            <person name="Shan C."/>
            <person name="Zhang L."/>
            <person name="Zhou Y."/>
            <person name="Wang L."/>
            <person name="Guo W."/>
            <person name="Bai Y."/>
            <person name="Ruan J."/>
            <person name="Shangguan X."/>
            <person name="Mao Y."/>
            <person name="Jiang J."/>
            <person name="Zhu Y."/>
            <person name="Lei J."/>
            <person name="Kang H."/>
            <person name="Chen S."/>
            <person name="He X."/>
            <person name="Wang R."/>
            <person name="Wang Y."/>
            <person name="Chen J."/>
            <person name="Wang L."/>
            <person name="Yu S."/>
            <person name="Wang B."/>
            <person name="Wei J."/>
            <person name="Song S."/>
            <person name="Lu X."/>
            <person name="Gao Z."/>
            <person name="Gu W."/>
            <person name="Deng X."/>
            <person name="Ma D."/>
            <person name="Wang S."/>
            <person name="Liang W."/>
            <person name="Fang L."/>
            <person name="Cai C."/>
            <person name="Zhu X."/>
            <person name="Zhou B."/>
            <person name="Zhang Y."/>
            <person name="Chen Z."/>
            <person name="Xu S."/>
            <person name="Zhu R."/>
            <person name="Wang S."/>
            <person name="Zhang T."/>
            <person name="Zhao G."/>
        </authorList>
    </citation>
    <scope>NUCLEOTIDE SEQUENCE [LARGE SCALE GENOMIC DNA]</scope>
    <source>
        <strain evidence="2">cv. Xinhai21</strain>
        <tissue evidence="1">Leaf</tissue>
    </source>
</reference>
<accession>A0A2P5WDU4</accession>
<name>A0A2P5WDU4_GOSBA</name>
<dbReference type="AlphaFoldDB" id="A0A2P5WDU4"/>
<gene>
    <name evidence="1" type="ORF">GOBAR_AA31430</name>
</gene>
<evidence type="ECO:0000313" key="2">
    <source>
        <dbReference type="Proteomes" id="UP000239757"/>
    </source>
</evidence>
<dbReference type="Proteomes" id="UP000239757">
    <property type="component" value="Unassembled WGS sequence"/>
</dbReference>
<proteinExistence type="predicted"/>
<protein>
    <submittedName>
        <fullName evidence="1">Uncharacterized protein</fullName>
    </submittedName>
</protein>
<organism evidence="1 2">
    <name type="scientific">Gossypium barbadense</name>
    <name type="common">Sea Island cotton</name>
    <name type="synonym">Hibiscus barbadensis</name>
    <dbReference type="NCBI Taxonomy" id="3634"/>
    <lineage>
        <taxon>Eukaryota</taxon>
        <taxon>Viridiplantae</taxon>
        <taxon>Streptophyta</taxon>
        <taxon>Embryophyta</taxon>
        <taxon>Tracheophyta</taxon>
        <taxon>Spermatophyta</taxon>
        <taxon>Magnoliopsida</taxon>
        <taxon>eudicotyledons</taxon>
        <taxon>Gunneridae</taxon>
        <taxon>Pentapetalae</taxon>
        <taxon>rosids</taxon>
        <taxon>malvids</taxon>
        <taxon>Malvales</taxon>
        <taxon>Malvaceae</taxon>
        <taxon>Malvoideae</taxon>
        <taxon>Gossypium</taxon>
    </lineage>
</organism>